<proteinExistence type="predicted"/>
<accession>A0A9P5CB75</accession>
<dbReference type="Proteomes" id="UP000801864">
    <property type="component" value="Unassembled WGS sequence"/>
</dbReference>
<organism evidence="2 3">
    <name type="scientific">Trichoderma lentiforme</name>
    <dbReference type="NCBI Taxonomy" id="1567552"/>
    <lineage>
        <taxon>Eukaryota</taxon>
        <taxon>Fungi</taxon>
        <taxon>Dikarya</taxon>
        <taxon>Ascomycota</taxon>
        <taxon>Pezizomycotina</taxon>
        <taxon>Sordariomycetes</taxon>
        <taxon>Hypocreomycetidae</taxon>
        <taxon>Hypocreales</taxon>
        <taxon>Hypocreaceae</taxon>
        <taxon>Trichoderma</taxon>
    </lineage>
</organism>
<dbReference type="InterPro" id="IPR054586">
    <property type="entry name" value="MACPF_1_fungal"/>
</dbReference>
<name>A0A9P5CB75_9HYPO</name>
<comment type="caution">
    <text evidence="2">The sequence shown here is derived from an EMBL/GenBank/DDBJ whole genome shotgun (WGS) entry which is preliminary data.</text>
</comment>
<protein>
    <recommendedName>
        <fullName evidence="1">MACPF-like domain-containing protein</fullName>
    </recommendedName>
</protein>
<dbReference type="Pfam" id="PF22693">
    <property type="entry name" value="MACPF_1"/>
    <property type="match status" value="1"/>
</dbReference>
<dbReference type="EMBL" id="QLNT01000019">
    <property type="protein sequence ID" value="KAF3063460.1"/>
    <property type="molecule type" value="Genomic_DNA"/>
</dbReference>
<reference evidence="2 3" key="1">
    <citation type="submission" date="2018-06" db="EMBL/GenBank/DDBJ databases">
        <title>Genome analysis of cellulolytic fungus Trichoderma lentiforme CFAM-422.</title>
        <authorList>
            <person name="Steindorff A.S."/>
            <person name="Formighieri E.F."/>
            <person name="Midorikawa G.E.O."/>
            <person name="Tamietti M.S."/>
            <person name="Ramos E.Z."/>
            <person name="Silva A.S."/>
            <person name="Bon E.P.S."/>
            <person name="Mendes T.D."/>
            <person name="Damaso M.C.T."/>
            <person name="Favaro L.C.L."/>
        </authorList>
    </citation>
    <scope>NUCLEOTIDE SEQUENCE [LARGE SCALE GENOMIC DNA]</scope>
    <source>
        <strain evidence="2 3">CFAM-422</strain>
    </source>
</reference>
<evidence type="ECO:0000313" key="2">
    <source>
        <dbReference type="EMBL" id="KAF3063460.1"/>
    </source>
</evidence>
<feature type="domain" description="MACPF-like" evidence="1">
    <location>
        <begin position="256"/>
        <end position="457"/>
    </location>
</feature>
<evidence type="ECO:0000259" key="1">
    <source>
        <dbReference type="Pfam" id="PF22693"/>
    </source>
</evidence>
<keyword evidence="3" id="KW-1185">Reference proteome</keyword>
<gene>
    <name evidence="2" type="ORF">CFAM422_010123</name>
</gene>
<dbReference type="AlphaFoldDB" id="A0A9P5CB75"/>
<evidence type="ECO:0000313" key="3">
    <source>
        <dbReference type="Proteomes" id="UP000801864"/>
    </source>
</evidence>
<sequence length="534" mass="58634">MATSSIDMGRITVYMVDESSEKAKATNHVPIQGEDVMKTPLSGIRRVLSDGGLNSSQLSRPFCTEEGAQISDNTVFANYIKLTADKSQESSETDKVYKVYLKAKKATDISDFVKDRMAKELDLDLTKNKPELLKTQIQELVSSYSPAAYTAIVGNWCARTKLYSEPADMSEKHWSVVLRNNSILNGHRIVFSGENSPNKPEKVKFRRIERAPYTGNLRTASNLKQYRIPRYMISDDSYIDVFETQSSLSTAIAKSSFSQTEVEASVSGGAFGISAGVSAGFSQNESAAVSKSTSESTKSMNVSYNFPRVVLHLDAESVTLSNDCKTHIEQLKQSNSVDKLIDFHKKYGHFFATRIELGGRLYSSQESSSIGGADATENATAMKAAASLAISSSFVQASASASHEKQKADNDATNTNKFKASISWEAQGGNTLLCNNPAAWCSTVASYYNWRVIKQEGVEALGAFIGKIPGFSEVPSLFEQIEEQTRRKETVTFQLQSSNANESGKYLIMSKEGNFRIGLANSLPPQRKQAAFKR</sequence>